<keyword evidence="2" id="KW-1185">Reference proteome</keyword>
<gene>
    <name evidence="1" type="ORF">BCR44DRAFT_1435922</name>
</gene>
<accession>A0A1Y2HIW8</accession>
<evidence type="ECO:0000313" key="1">
    <source>
        <dbReference type="EMBL" id="ORZ34548.1"/>
    </source>
</evidence>
<name>A0A1Y2HIW8_9FUNG</name>
<dbReference type="AlphaFoldDB" id="A0A1Y2HIW8"/>
<dbReference type="EMBL" id="MCFL01000027">
    <property type="protein sequence ID" value="ORZ34548.1"/>
    <property type="molecule type" value="Genomic_DNA"/>
</dbReference>
<dbReference type="Proteomes" id="UP000193411">
    <property type="component" value="Unassembled WGS sequence"/>
</dbReference>
<organism evidence="1 2">
    <name type="scientific">Catenaria anguillulae PL171</name>
    <dbReference type="NCBI Taxonomy" id="765915"/>
    <lineage>
        <taxon>Eukaryota</taxon>
        <taxon>Fungi</taxon>
        <taxon>Fungi incertae sedis</taxon>
        <taxon>Blastocladiomycota</taxon>
        <taxon>Blastocladiomycetes</taxon>
        <taxon>Blastocladiales</taxon>
        <taxon>Catenariaceae</taxon>
        <taxon>Catenaria</taxon>
    </lineage>
</organism>
<comment type="caution">
    <text evidence="1">The sequence shown here is derived from an EMBL/GenBank/DDBJ whole genome shotgun (WGS) entry which is preliminary data.</text>
</comment>
<evidence type="ECO:0000313" key="2">
    <source>
        <dbReference type="Proteomes" id="UP000193411"/>
    </source>
</evidence>
<protein>
    <submittedName>
        <fullName evidence="1">Uncharacterized protein</fullName>
    </submittedName>
</protein>
<reference evidence="1 2" key="1">
    <citation type="submission" date="2016-07" db="EMBL/GenBank/DDBJ databases">
        <title>Pervasive Adenine N6-methylation of Active Genes in Fungi.</title>
        <authorList>
            <consortium name="DOE Joint Genome Institute"/>
            <person name="Mondo S.J."/>
            <person name="Dannebaum R.O."/>
            <person name="Kuo R.C."/>
            <person name="Labutti K."/>
            <person name="Haridas S."/>
            <person name="Kuo A."/>
            <person name="Salamov A."/>
            <person name="Ahrendt S.R."/>
            <person name="Lipzen A."/>
            <person name="Sullivan W."/>
            <person name="Andreopoulos W.B."/>
            <person name="Clum A."/>
            <person name="Lindquist E."/>
            <person name="Daum C."/>
            <person name="Ramamoorthy G.K."/>
            <person name="Gryganskyi A."/>
            <person name="Culley D."/>
            <person name="Magnuson J.K."/>
            <person name="James T.Y."/>
            <person name="O'Malley M.A."/>
            <person name="Stajich J.E."/>
            <person name="Spatafora J.W."/>
            <person name="Visel A."/>
            <person name="Grigoriev I.V."/>
        </authorList>
    </citation>
    <scope>NUCLEOTIDE SEQUENCE [LARGE SCALE GENOMIC DNA]</scope>
    <source>
        <strain evidence="1 2">PL171</strain>
    </source>
</reference>
<proteinExistence type="predicted"/>
<sequence>MPGRPHQVAAALRSEVWVSATRPLGRLLATATATQVTATDTRPQPSCLLRSGRAIDPSLHLHLHSLMAAIQCLQPLDRPCLCLCVCPKVASWMPTQTRRSTTRPTVTCARAPMMSRVLGAAGNRRQHQRFGASDPRLRRRRIWIRGRRGGAQMRSSRRG</sequence>